<evidence type="ECO:0008006" key="2">
    <source>
        <dbReference type="Google" id="ProtNLM"/>
    </source>
</evidence>
<proteinExistence type="predicted"/>
<dbReference type="Gene3D" id="3.30.500.20">
    <property type="entry name" value="BH3703-like domains"/>
    <property type="match status" value="1"/>
</dbReference>
<gene>
    <name evidence="1" type="ORF">GTC17254_24420</name>
</gene>
<dbReference type="AlphaFoldDB" id="A0AB33IYZ3"/>
<dbReference type="EMBL" id="AP035786">
    <property type="protein sequence ID" value="BFO74845.1"/>
    <property type="molecule type" value="Genomic_DNA"/>
</dbReference>
<protein>
    <recommendedName>
        <fullName evidence="2">DUF600 family protein</fullName>
    </recommendedName>
</protein>
<dbReference type="InterPro" id="IPR036170">
    <property type="entry name" value="YezG-like_sf"/>
</dbReference>
<organism evidence="1">
    <name type="scientific">Prevotella sp. GTC17254</name>
    <dbReference type="NCBI Taxonomy" id="3236794"/>
    <lineage>
        <taxon>Bacteria</taxon>
        <taxon>Pseudomonadati</taxon>
        <taxon>Bacteroidota</taxon>
        <taxon>Bacteroidia</taxon>
        <taxon>Bacteroidales</taxon>
        <taxon>Prevotellaceae</taxon>
        <taxon>Prevotella</taxon>
    </lineage>
</organism>
<name>A0AB33IYZ3_9BACT</name>
<sequence length="111" mass="12709">MTIDEIYEVIANGVVACLSTEVWDKAVLYVQGDNTYVETTGIYECKGKTFNLNTHNIDTEVSFALMELHEITTAENSNQWNRATFTIFHDGNFNMEFQWDQELADEINSLS</sequence>
<evidence type="ECO:0000313" key="1">
    <source>
        <dbReference type="EMBL" id="BFO74845.1"/>
    </source>
</evidence>
<accession>A0AB33IYZ3</accession>
<reference evidence="1" key="1">
    <citation type="submission" date="2024-07" db="EMBL/GenBank/DDBJ databases">
        <title>Complete genome sequence of Prevotella sp. YM-2024 GTC17254.</title>
        <authorList>
            <person name="Hayashi M."/>
            <person name="Muto Y."/>
            <person name="Tanaka K."/>
            <person name="Niwa H."/>
        </authorList>
    </citation>
    <scope>NUCLEOTIDE SEQUENCE</scope>
    <source>
        <strain evidence="1">GTC17254</strain>
    </source>
</reference>
<dbReference type="SUPFAM" id="SSF160424">
    <property type="entry name" value="BH3703-like"/>
    <property type="match status" value="1"/>
</dbReference>